<accession>A0A0L9UF83</accession>
<organism evidence="1 2">
    <name type="scientific">Phaseolus angularis</name>
    <name type="common">Azuki bean</name>
    <name type="synonym">Vigna angularis</name>
    <dbReference type="NCBI Taxonomy" id="3914"/>
    <lineage>
        <taxon>Eukaryota</taxon>
        <taxon>Viridiplantae</taxon>
        <taxon>Streptophyta</taxon>
        <taxon>Embryophyta</taxon>
        <taxon>Tracheophyta</taxon>
        <taxon>Spermatophyta</taxon>
        <taxon>Magnoliopsida</taxon>
        <taxon>eudicotyledons</taxon>
        <taxon>Gunneridae</taxon>
        <taxon>Pentapetalae</taxon>
        <taxon>rosids</taxon>
        <taxon>fabids</taxon>
        <taxon>Fabales</taxon>
        <taxon>Fabaceae</taxon>
        <taxon>Papilionoideae</taxon>
        <taxon>50 kb inversion clade</taxon>
        <taxon>NPAAA clade</taxon>
        <taxon>indigoferoid/millettioid clade</taxon>
        <taxon>Phaseoleae</taxon>
        <taxon>Vigna</taxon>
    </lineage>
</organism>
<proteinExistence type="predicted"/>
<evidence type="ECO:0000313" key="2">
    <source>
        <dbReference type="Proteomes" id="UP000053144"/>
    </source>
</evidence>
<protein>
    <submittedName>
        <fullName evidence="1">Uncharacterized protein</fullName>
    </submittedName>
</protein>
<dbReference type="EMBL" id="CM003374">
    <property type="protein sequence ID" value="KOM41204.1"/>
    <property type="molecule type" value="Genomic_DNA"/>
</dbReference>
<dbReference type="Proteomes" id="UP000053144">
    <property type="component" value="Chromosome 4"/>
</dbReference>
<dbReference type="Gramene" id="KOM41204">
    <property type="protein sequence ID" value="KOM41204"/>
    <property type="gene ID" value="LR48_Vigan04g140200"/>
</dbReference>
<dbReference type="AlphaFoldDB" id="A0A0L9UF83"/>
<name>A0A0L9UF83_PHAAN</name>
<reference evidence="2" key="1">
    <citation type="journal article" date="2015" name="Proc. Natl. Acad. Sci. U.S.A.">
        <title>Genome sequencing of adzuki bean (Vigna angularis) provides insight into high starch and low fat accumulation and domestication.</title>
        <authorList>
            <person name="Yang K."/>
            <person name="Tian Z."/>
            <person name="Chen C."/>
            <person name="Luo L."/>
            <person name="Zhao B."/>
            <person name="Wang Z."/>
            <person name="Yu L."/>
            <person name="Li Y."/>
            <person name="Sun Y."/>
            <person name="Li W."/>
            <person name="Chen Y."/>
            <person name="Li Y."/>
            <person name="Zhang Y."/>
            <person name="Ai D."/>
            <person name="Zhao J."/>
            <person name="Shang C."/>
            <person name="Ma Y."/>
            <person name="Wu B."/>
            <person name="Wang M."/>
            <person name="Gao L."/>
            <person name="Sun D."/>
            <person name="Zhang P."/>
            <person name="Guo F."/>
            <person name="Wang W."/>
            <person name="Li Y."/>
            <person name="Wang J."/>
            <person name="Varshney R.K."/>
            <person name="Wang J."/>
            <person name="Ling H.Q."/>
            <person name="Wan P."/>
        </authorList>
    </citation>
    <scope>NUCLEOTIDE SEQUENCE</scope>
    <source>
        <strain evidence="2">cv. Jingnong 6</strain>
    </source>
</reference>
<evidence type="ECO:0000313" key="1">
    <source>
        <dbReference type="EMBL" id="KOM41204.1"/>
    </source>
</evidence>
<sequence>MFYIPNKSNVLVVAGSDGTTEAQLRRCSEQPPKEGQFSSFLLLCGSSRGFAVWAYLGGGSRESFLPLKRLVMVDAGSVPTTSKYERRHDGGRR</sequence>
<gene>
    <name evidence="1" type="ORF">LR48_Vigan04g140200</name>
</gene>